<reference evidence="1 2" key="1">
    <citation type="submission" date="2018-10" db="EMBL/GenBank/DDBJ databases">
        <title>Rhizobium etli, R. leguminosarum and a new Rhizobium genospecies from Phaseolus dumosus.</title>
        <authorList>
            <person name="Ramirez-Puebla S.T."/>
            <person name="Rogel-Hernandez M.A."/>
            <person name="Guerrero G."/>
            <person name="Ormeno-Orrillo E."/>
            <person name="Martinez-Romero J.C."/>
            <person name="Negrete-Yankelevich S."/>
            <person name="Martinez-Romero E."/>
        </authorList>
    </citation>
    <scope>NUCLEOTIDE SEQUENCE [LARGE SCALE GENOMIC DNA]</scope>
    <source>
        <strain evidence="1 2">CCGE525</strain>
        <plasmid evidence="2">prccge525a</plasmid>
    </source>
</reference>
<dbReference type="Proteomes" id="UP000282195">
    <property type="component" value="Plasmid pRCCGE525a"/>
</dbReference>
<dbReference type="KEGG" id="rjg:CCGE525_38110"/>
<sequence length="117" mass="12843">MRGITHPEGGRDKRPTGVAIAPAARSSCRATDRRMGKQLFCPCWGEGAELPFPTNFTMLQAVLRQQPAGCDRDPTRRRCAAEHDVPLCSQRPISGCPYMLYLLEAMAALPIAEDEGK</sequence>
<dbReference type="AlphaFoldDB" id="A0A387G3X5"/>
<accession>A0A387G3X5</accession>
<evidence type="ECO:0000313" key="1">
    <source>
        <dbReference type="EMBL" id="AYG64527.1"/>
    </source>
</evidence>
<keyword evidence="1" id="KW-0614">Plasmid</keyword>
<proteinExistence type="predicted"/>
<geneLocation type="plasmid" evidence="2">
    <name>prccge525a</name>
</geneLocation>
<protein>
    <submittedName>
        <fullName evidence="1">Uncharacterized protein</fullName>
    </submittedName>
</protein>
<gene>
    <name evidence="1" type="ORF">CCGE525_38110</name>
</gene>
<evidence type="ECO:0000313" key="2">
    <source>
        <dbReference type="Proteomes" id="UP000282195"/>
    </source>
</evidence>
<dbReference type="EMBL" id="CP032697">
    <property type="protein sequence ID" value="AYG64527.1"/>
    <property type="molecule type" value="Genomic_DNA"/>
</dbReference>
<organism evidence="1 2">
    <name type="scientific">Rhizobium jaguaris</name>
    <dbReference type="NCBI Taxonomy" id="1312183"/>
    <lineage>
        <taxon>Bacteria</taxon>
        <taxon>Pseudomonadati</taxon>
        <taxon>Pseudomonadota</taxon>
        <taxon>Alphaproteobacteria</taxon>
        <taxon>Hyphomicrobiales</taxon>
        <taxon>Rhizobiaceae</taxon>
        <taxon>Rhizobium/Agrobacterium group</taxon>
        <taxon>Rhizobium</taxon>
    </lineage>
</organism>
<keyword evidence="2" id="KW-1185">Reference proteome</keyword>
<name>A0A387G3X5_9HYPH</name>